<accession>A0ABP9QSM6</accession>
<proteinExistence type="predicted"/>
<feature type="compositionally biased region" description="Acidic residues" evidence="1">
    <location>
        <begin position="52"/>
        <end position="62"/>
    </location>
</feature>
<evidence type="ECO:0000313" key="3">
    <source>
        <dbReference type="Proteomes" id="UP001500192"/>
    </source>
</evidence>
<organism evidence="2 3">
    <name type="scientific">Amycolatopsis dongchuanensis</name>
    <dbReference type="NCBI Taxonomy" id="1070866"/>
    <lineage>
        <taxon>Bacteria</taxon>
        <taxon>Bacillati</taxon>
        <taxon>Actinomycetota</taxon>
        <taxon>Actinomycetes</taxon>
        <taxon>Pseudonocardiales</taxon>
        <taxon>Pseudonocardiaceae</taxon>
        <taxon>Amycolatopsis</taxon>
    </lineage>
</organism>
<dbReference type="Proteomes" id="UP001500192">
    <property type="component" value="Unassembled WGS sequence"/>
</dbReference>
<reference evidence="3" key="1">
    <citation type="journal article" date="2019" name="Int. J. Syst. Evol. Microbiol.">
        <title>The Global Catalogue of Microorganisms (GCM) 10K type strain sequencing project: providing services to taxonomists for standard genome sequencing and annotation.</title>
        <authorList>
            <consortium name="The Broad Institute Genomics Platform"/>
            <consortium name="The Broad Institute Genome Sequencing Center for Infectious Disease"/>
            <person name="Wu L."/>
            <person name="Ma J."/>
        </authorList>
    </citation>
    <scope>NUCLEOTIDE SEQUENCE [LARGE SCALE GENOMIC DNA]</scope>
    <source>
        <strain evidence="3">JCM 18054</strain>
    </source>
</reference>
<feature type="compositionally biased region" description="Low complexity" evidence="1">
    <location>
        <begin position="22"/>
        <end position="42"/>
    </location>
</feature>
<gene>
    <name evidence="2" type="ORF">GCM10023214_40290</name>
</gene>
<sequence>MSDPLGTEQPVEDVLEQRQEVSDPAVDVDPALPAEADPADYAEQQRPVADPDMLDEEDREYG</sequence>
<evidence type="ECO:0000313" key="2">
    <source>
        <dbReference type="EMBL" id="GAA5166902.1"/>
    </source>
</evidence>
<comment type="caution">
    <text evidence="2">The sequence shown here is derived from an EMBL/GenBank/DDBJ whole genome shotgun (WGS) entry which is preliminary data.</text>
</comment>
<dbReference type="RefSeq" id="WP_346054530.1">
    <property type="nucleotide sequence ID" value="NZ_BAABIB010000075.1"/>
</dbReference>
<dbReference type="EMBL" id="BAABIB010000075">
    <property type="protein sequence ID" value="GAA5166902.1"/>
    <property type="molecule type" value="Genomic_DNA"/>
</dbReference>
<protein>
    <submittedName>
        <fullName evidence="2">Uncharacterized protein</fullName>
    </submittedName>
</protein>
<feature type="region of interest" description="Disordered" evidence="1">
    <location>
        <begin position="1"/>
        <end position="62"/>
    </location>
</feature>
<keyword evidence="3" id="KW-1185">Reference proteome</keyword>
<evidence type="ECO:0000256" key="1">
    <source>
        <dbReference type="SAM" id="MobiDB-lite"/>
    </source>
</evidence>
<name>A0ABP9QSM6_9PSEU</name>